<comment type="caution">
    <text evidence="1">The sequence shown here is derived from an EMBL/GenBank/DDBJ whole genome shotgun (WGS) entry which is preliminary data.</text>
</comment>
<protein>
    <recommendedName>
        <fullName evidence="3">DUF2267 domain-containing protein</fullName>
    </recommendedName>
</protein>
<sequence length="135" mass="14391">MATEEWKKDLARMRAEAIAAIAALASGRQQATAPARETAALAIIAAHQIPELVEAGAFRPGDLDDHAMRAMATVVDIAAGWDDEAEALEAYVGSLAEDELRDLIVAAGPWARGVWETMVPLDEEEKRRTLAALGG</sequence>
<keyword evidence="2" id="KW-1185">Reference proteome</keyword>
<name>A0ABS7F1Y4_9PROT</name>
<evidence type="ECO:0000313" key="1">
    <source>
        <dbReference type="EMBL" id="MBW8269604.1"/>
    </source>
</evidence>
<proteinExistence type="predicted"/>
<dbReference type="EMBL" id="JAHZUY010000018">
    <property type="protein sequence ID" value="MBW8269604.1"/>
    <property type="molecule type" value="Genomic_DNA"/>
</dbReference>
<gene>
    <name evidence="1" type="ORF">K1J50_08900</name>
</gene>
<organism evidence="1 2">
    <name type="scientific">Caldovatus aquaticus</name>
    <dbReference type="NCBI Taxonomy" id="2865671"/>
    <lineage>
        <taxon>Bacteria</taxon>
        <taxon>Pseudomonadati</taxon>
        <taxon>Pseudomonadota</taxon>
        <taxon>Alphaproteobacteria</taxon>
        <taxon>Acetobacterales</taxon>
        <taxon>Roseomonadaceae</taxon>
        <taxon>Caldovatus</taxon>
    </lineage>
</organism>
<dbReference type="Proteomes" id="UP001519924">
    <property type="component" value="Unassembled WGS sequence"/>
</dbReference>
<dbReference type="RefSeq" id="WP_220117361.1">
    <property type="nucleotide sequence ID" value="NZ_JAHZUY010000018.1"/>
</dbReference>
<evidence type="ECO:0008006" key="3">
    <source>
        <dbReference type="Google" id="ProtNLM"/>
    </source>
</evidence>
<accession>A0ABS7F1Y4</accession>
<reference evidence="1 2" key="1">
    <citation type="submission" date="2021-08" db="EMBL/GenBank/DDBJ databases">
        <title>Caldovatus sediminis gen. nov., sp. nov., a moderately thermophilic bacterium isolated from a hot spring.</title>
        <authorList>
            <person name="Hu C.-J."/>
            <person name="Li W.-J."/>
            <person name="Xian W.-D."/>
        </authorList>
    </citation>
    <scope>NUCLEOTIDE SEQUENCE [LARGE SCALE GENOMIC DNA]</scope>
    <source>
        <strain evidence="1 2">SYSU G05006</strain>
    </source>
</reference>
<evidence type="ECO:0000313" key="2">
    <source>
        <dbReference type="Proteomes" id="UP001519924"/>
    </source>
</evidence>